<dbReference type="SUPFAM" id="SSF52540">
    <property type="entry name" value="P-loop containing nucleoside triphosphate hydrolases"/>
    <property type="match status" value="1"/>
</dbReference>
<dbReference type="InterPro" id="IPR011527">
    <property type="entry name" value="ABC1_TM_dom"/>
</dbReference>
<protein>
    <submittedName>
        <fullName evidence="11">Multidrug ABC transporter ATP-binding protein</fullName>
    </submittedName>
</protein>
<dbReference type="InterPro" id="IPR003593">
    <property type="entry name" value="AAA+_ATPase"/>
</dbReference>
<evidence type="ECO:0000256" key="6">
    <source>
        <dbReference type="ARBA" id="ARBA00022989"/>
    </source>
</evidence>
<evidence type="ECO:0000259" key="10">
    <source>
        <dbReference type="PROSITE" id="PS50929"/>
    </source>
</evidence>
<keyword evidence="6 8" id="KW-1133">Transmembrane helix</keyword>
<feature type="transmembrane region" description="Helical" evidence="8">
    <location>
        <begin position="255"/>
        <end position="276"/>
    </location>
</feature>
<feature type="transmembrane region" description="Helical" evidence="8">
    <location>
        <begin position="71"/>
        <end position="92"/>
    </location>
</feature>
<feature type="transmembrane region" description="Helical" evidence="8">
    <location>
        <begin position="282"/>
        <end position="300"/>
    </location>
</feature>
<keyword evidence="5 11" id="KW-0067">ATP-binding</keyword>
<dbReference type="Gene3D" id="1.20.1560.10">
    <property type="entry name" value="ABC transporter type 1, transmembrane domain"/>
    <property type="match status" value="1"/>
</dbReference>
<dbReference type="EMBL" id="CP015756">
    <property type="protein sequence ID" value="APC40247.1"/>
    <property type="molecule type" value="Genomic_DNA"/>
</dbReference>
<keyword evidence="2" id="KW-0813">Transport</keyword>
<evidence type="ECO:0000256" key="7">
    <source>
        <dbReference type="ARBA" id="ARBA00023136"/>
    </source>
</evidence>
<dbReference type="OrthoDB" id="9762778at2"/>
<dbReference type="PROSITE" id="PS00211">
    <property type="entry name" value="ABC_TRANSPORTER_1"/>
    <property type="match status" value="1"/>
</dbReference>
<dbReference type="InterPro" id="IPR003439">
    <property type="entry name" value="ABC_transporter-like_ATP-bd"/>
</dbReference>
<evidence type="ECO:0000256" key="1">
    <source>
        <dbReference type="ARBA" id="ARBA00004651"/>
    </source>
</evidence>
<keyword evidence="3 8" id="KW-0812">Transmembrane</keyword>
<dbReference type="KEGG" id="ceu:A7L45_09295"/>
<dbReference type="RefSeq" id="WP_071612538.1">
    <property type="nucleotide sequence ID" value="NZ_CP015756.1"/>
</dbReference>
<dbReference type="Proteomes" id="UP000182569">
    <property type="component" value="Chromosome"/>
</dbReference>
<dbReference type="InterPro" id="IPR027417">
    <property type="entry name" value="P-loop_NTPase"/>
</dbReference>
<dbReference type="PANTHER" id="PTHR24221">
    <property type="entry name" value="ATP-BINDING CASSETTE SUB-FAMILY B"/>
    <property type="match status" value="1"/>
</dbReference>
<sequence length="594" mass="66893">MARNKYDVDEKLESEFNMGHVKRLMRYVIPYKKKMVITIVIMLIASVANLIGPYLIKVALDSKIPSKDVTGLIILSLIYLVTVIINGVCLNIKIKSMTDIGQSVILNIRKDLFEHLQKLPFSYYDSRPHGKILVRVVNYVNSLSDLLSNGIINLITDSFSLIVIIVFMFLIDVRLTLIGLVGLPILVGAAFTIKSLQRKAFQILSSKSSNVNAYIHESICGMKVTQSFSREKENLKIFNELSDNYRKAWMHAIKIQFLMGPFVDNIGNLVVVAVYIMGVAWIANGSITIGVLIAFIAYIGRFWGPINNIANTYNAIINNMAYLERIFETMDEEPNVKDLQDAYEMPEIKGLVEFKNVNFCYEDGQRILNDVNFKANKGESIALVGPTGAGKTTIINLISRFYDLESGEVLIDGVNVRDVLLNSLRKQMGIMLQDSFIFAGTIMDNIRYGKLDATDKEVVAAAKVVRAHEFITTLSEGYNTQVNERGSRLSAGQRQLISFARALLADPRILILDEATSSIDTETEMLLQKGLEELLKGRTSFIIAHRLSTIKNSDRIMYIDHGSIVESGSHDELMKYKGEYYDLYMSQYRMLEAI</sequence>
<dbReference type="FunFam" id="3.40.50.300:FF:000287">
    <property type="entry name" value="Multidrug ABC transporter ATP-binding protein"/>
    <property type="match status" value="1"/>
</dbReference>
<accession>A0A1J0GG28</accession>
<evidence type="ECO:0000256" key="5">
    <source>
        <dbReference type="ARBA" id="ARBA00022840"/>
    </source>
</evidence>
<evidence type="ECO:0000256" key="8">
    <source>
        <dbReference type="SAM" id="Phobius"/>
    </source>
</evidence>
<organism evidence="11 12">
    <name type="scientific">Clostridium estertheticum subsp. estertheticum</name>
    <dbReference type="NCBI Taxonomy" id="1552"/>
    <lineage>
        <taxon>Bacteria</taxon>
        <taxon>Bacillati</taxon>
        <taxon>Bacillota</taxon>
        <taxon>Clostridia</taxon>
        <taxon>Eubacteriales</taxon>
        <taxon>Clostridiaceae</taxon>
        <taxon>Clostridium</taxon>
    </lineage>
</organism>
<evidence type="ECO:0000256" key="2">
    <source>
        <dbReference type="ARBA" id="ARBA00022448"/>
    </source>
</evidence>
<keyword evidence="12" id="KW-1185">Reference proteome</keyword>
<feature type="transmembrane region" description="Helical" evidence="8">
    <location>
        <begin position="177"/>
        <end position="196"/>
    </location>
</feature>
<feature type="domain" description="ABC transmembrane type-1" evidence="10">
    <location>
        <begin position="36"/>
        <end position="318"/>
    </location>
</feature>
<dbReference type="Pfam" id="PF00664">
    <property type="entry name" value="ABC_membrane"/>
    <property type="match status" value="1"/>
</dbReference>
<dbReference type="PANTHER" id="PTHR24221:SF436">
    <property type="entry name" value="LMO0107 PROTEIN"/>
    <property type="match status" value="1"/>
</dbReference>
<dbReference type="Pfam" id="PF00005">
    <property type="entry name" value="ABC_tran"/>
    <property type="match status" value="1"/>
</dbReference>
<dbReference type="CDD" id="cd18545">
    <property type="entry name" value="ABC_6TM_YknV_like"/>
    <property type="match status" value="1"/>
</dbReference>
<keyword evidence="7 8" id="KW-0472">Membrane</keyword>
<dbReference type="Gene3D" id="3.40.50.300">
    <property type="entry name" value="P-loop containing nucleotide triphosphate hydrolases"/>
    <property type="match status" value="1"/>
</dbReference>
<dbReference type="GO" id="GO:0005886">
    <property type="term" value="C:plasma membrane"/>
    <property type="evidence" value="ECO:0007669"/>
    <property type="project" value="UniProtKB-SubCell"/>
</dbReference>
<gene>
    <name evidence="11" type="ORF">A7L45_09295</name>
</gene>
<dbReference type="SUPFAM" id="SSF90123">
    <property type="entry name" value="ABC transporter transmembrane region"/>
    <property type="match status" value="1"/>
</dbReference>
<dbReference type="STRING" id="1552.A7L45_09295"/>
<proteinExistence type="predicted"/>
<reference evidence="12" key="1">
    <citation type="journal article" date="2016" name="Front. Microbiol.">
        <title>Complete Genome Sequence of Clostridium estertheticum DSM 8809, a Microbe Identified in Spoiled Vacuum Packed Beef.</title>
        <authorList>
            <person name="Yu Z."/>
            <person name="Gunn L."/>
            <person name="Brennan E."/>
            <person name="Reid R."/>
            <person name="Wall P.G."/>
            <person name="Gaora O.P."/>
            <person name="Hurley D."/>
            <person name="Bolton D."/>
            <person name="Fanning S."/>
        </authorList>
    </citation>
    <scope>NUCLEOTIDE SEQUENCE [LARGE SCALE GENOMIC DNA]</scope>
    <source>
        <strain evidence="12">DSM 8809</strain>
    </source>
</reference>
<dbReference type="InterPro" id="IPR036640">
    <property type="entry name" value="ABC1_TM_sf"/>
</dbReference>
<dbReference type="GO" id="GO:0140359">
    <property type="term" value="F:ABC-type transporter activity"/>
    <property type="evidence" value="ECO:0007669"/>
    <property type="project" value="InterPro"/>
</dbReference>
<dbReference type="InterPro" id="IPR017871">
    <property type="entry name" value="ABC_transporter-like_CS"/>
</dbReference>
<evidence type="ECO:0000256" key="3">
    <source>
        <dbReference type="ARBA" id="ARBA00022692"/>
    </source>
</evidence>
<evidence type="ECO:0000259" key="9">
    <source>
        <dbReference type="PROSITE" id="PS50893"/>
    </source>
</evidence>
<dbReference type="PROSITE" id="PS50929">
    <property type="entry name" value="ABC_TM1F"/>
    <property type="match status" value="1"/>
</dbReference>
<dbReference type="SMART" id="SM00382">
    <property type="entry name" value="AAA"/>
    <property type="match status" value="1"/>
</dbReference>
<keyword evidence="4" id="KW-0547">Nucleotide-binding</keyword>
<evidence type="ECO:0000313" key="12">
    <source>
        <dbReference type="Proteomes" id="UP000182569"/>
    </source>
</evidence>
<dbReference type="PROSITE" id="PS50893">
    <property type="entry name" value="ABC_TRANSPORTER_2"/>
    <property type="match status" value="1"/>
</dbReference>
<comment type="subcellular location">
    <subcellularLocation>
        <location evidence="1">Cell membrane</location>
        <topology evidence="1">Multi-pass membrane protein</topology>
    </subcellularLocation>
</comment>
<dbReference type="GO" id="GO:0005524">
    <property type="term" value="F:ATP binding"/>
    <property type="evidence" value="ECO:0007669"/>
    <property type="project" value="UniProtKB-KW"/>
</dbReference>
<name>A0A1J0GG28_9CLOT</name>
<feature type="transmembrane region" description="Helical" evidence="8">
    <location>
        <begin position="35"/>
        <end position="56"/>
    </location>
</feature>
<dbReference type="GO" id="GO:0016887">
    <property type="term" value="F:ATP hydrolysis activity"/>
    <property type="evidence" value="ECO:0007669"/>
    <property type="project" value="InterPro"/>
</dbReference>
<dbReference type="InterPro" id="IPR039421">
    <property type="entry name" value="Type_1_exporter"/>
</dbReference>
<feature type="transmembrane region" description="Helical" evidence="8">
    <location>
        <begin position="151"/>
        <end position="171"/>
    </location>
</feature>
<feature type="domain" description="ABC transporter" evidence="9">
    <location>
        <begin position="352"/>
        <end position="586"/>
    </location>
</feature>
<evidence type="ECO:0000256" key="4">
    <source>
        <dbReference type="ARBA" id="ARBA00022741"/>
    </source>
</evidence>
<evidence type="ECO:0000313" key="11">
    <source>
        <dbReference type="EMBL" id="APC40247.1"/>
    </source>
</evidence>
<dbReference type="AlphaFoldDB" id="A0A1J0GG28"/>